<keyword evidence="1" id="KW-0479">Metal-binding</keyword>
<feature type="non-terminal residue" evidence="3">
    <location>
        <position position="124"/>
    </location>
</feature>
<sequence length="124" mass="14478">DQVNVDYIEDTRENNYEVTKICLADILSTIEQDQIIEIWRVVISCGSKNNYIVLLVNGSYRCTCNIIITHGYPCQHFYKVLRCSTQAKWHIGLIAARWYKDDFTDIWQQPPITIYTNSDQVQGQ</sequence>
<name>A0A9N9PC40_9GLOM</name>
<keyword evidence="1" id="KW-0862">Zinc</keyword>
<dbReference type="PROSITE" id="PS50966">
    <property type="entry name" value="ZF_SWIM"/>
    <property type="match status" value="1"/>
</dbReference>
<evidence type="ECO:0000256" key="1">
    <source>
        <dbReference type="PROSITE-ProRule" id="PRU00325"/>
    </source>
</evidence>
<feature type="domain" description="SWIM-type" evidence="2">
    <location>
        <begin position="51"/>
        <end position="85"/>
    </location>
</feature>
<evidence type="ECO:0000313" key="3">
    <source>
        <dbReference type="EMBL" id="CAG8808123.1"/>
    </source>
</evidence>
<dbReference type="Proteomes" id="UP000789396">
    <property type="component" value="Unassembled WGS sequence"/>
</dbReference>
<gene>
    <name evidence="3" type="ORF">RFULGI_LOCUS18447</name>
</gene>
<feature type="non-terminal residue" evidence="3">
    <location>
        <position position="1"/>
    </location>
</feature>
<dbReference type="OrthoDB" id="2433021at2759"/>
<dbReference type="GO" id="GO:0008270">
    <property type="term" value="F:zinc ion binding"/>
    <property type="evidence" value="ECO:0007669"/>
    <property type="project" value="UniProtKB-KW"/>
</dbReference>
<organism evidence="3 4">
    <name type="scientific">Racocetra fulgida</name>
    <dbReference type="NCBI Taxonomy" id="60492"/>
    <lineage>
        <taxon>Eukaryota</taxon>
        <taxon>Fungi</taxon>
        <taxon>Fungi incertae sedis</taxon>
        <taxon>Mucoromycota</taxon>
        <taxon>Glomeromycotina</taxon>
        <taxon>Glomeromycetes</taxon>
        <taxon>Diversisporales</taxon>
        <taxon>Gigasporaceae</taxon>
        <taxon>Racocetra</taxon>
    </lineage>
</organism>
<keyword evidence="4" id="KW-1185">Reference proteome</keyword>
<keyword evidence="1" id="KW-0863">Zinc-finger</keyword>
<dbReference type="InterPro" id="IPR007527">
    <property type="entry name" value="Znf_SWIM"/>
</dbReference>
<evidence type="ECO:0000313" key="4">
    <source>
        <dbReference type="Proteomes" id="UP000789396"/>
    </source>
</evidence>
<evidence type="ECO:0000259" key="2">
    <source>
        <dbReference type="PROSITE" id="PS50966"/>
    </source>
</evidence>
<protein>
    <submittedName>
        <fullName evidence="3">11465_t:CDS:1</fullName>
    </submittedName>
</protein>
<accession>A0A9N9PC40</accession>
<proteinExistence type="predicted"/>
<comment type="caution">
    <text evidence="3">The sequence shown here is derived from an EMBL/GenBank/DDBJ whole genome shotgun (WGS) entry which is preliminary data.</text>
</comment>
<dbReference type="EMBL" id="CAJVPZ010080945">
    <property type="protein sequence ID" value="CAG8808123.1"/>
    <property type="molecule type" value="Genomic_DNA"/>
</dbReference>
<dbReference type="AlphaFoldDB" id="A0A9N9PC40"/>
<reference evidence="3" key="1">
    <citation type="submission" date="2021-06" db="EMBL/GenBank/DDBJ databases">
        <authorList>
            <person name="Kallberg Y."/>
            <person name="Tangrot J."/>
            <person name="Rosling A."/>
        </authorList>
    </citation>
    <scope>NUCLEOTIDE SEQUENCE</scope>
    <source>
        <strain evidence="3">IN212</strain>
    </source>
</reference>